<dbReference type="InterPro" id="IPR000048">
    <property type="entry name" value="IQ_motif_EF-hand-BS"/>
</dbReference>
<evidence type="ECO:0000256" key="8">
    <source>
        <dbReference type="PROSITE-ProRule" id="PRU00782"/>
    </source>
</evidence>
<keyword evidence="3 8" id="KW-0067">ATP-binding</keyword>
<evidence type="ECO:0000259" key="12">
    <source>
        <dbReference type="PROSITE" id="PS51126"/>
    </source>
</evidence>
<keyword evidence="11" id="KW-1133">Transmembrane helix</keyword>
<dbReference type="Proteomes" id="UP000235388">
    <property type="component" value="Unassembled WGS sequence"/>
</dbReference>
<feature type="transmembrane region" description="Helical" evidence="11">
    <location>
        <begin position="110"/>
        <end position="130"/>
    </location>
</feature>
<dbReference type="PROSITE" id="PS51126">
    <property type="entry name" value="DILUTE"/>
    <property type="match status" value="1"/>
</dbReference>
<dbReference type="PANTHER" id="PTHR13140:SF706">
    <property type="entry name" value="DILUTE CLASS UNCONVENTIONAL MYOSIN, ISOFORM C"/>
    <property type="match status" value="1"/>
</dbReference>
<dbReference type="InterPro" id="IPR002710">
    <property type="entry name" value="Dilute_dom"/>
</dbReference>
<dbReference type="GO" id="GO:0005737">
    <property type="term" value="C:cytoplasm"/>
    <property type="evidence" value="ECO:0007669"/>
    <property type="project" value="TreeGrafter"/>
</dbReference>
<feature type="compositionally biased region" description="Polar residues" evidence="10">
    <location>
        <begin position="1938"/>
        <end position="1957"/>
    </location>
</feature>
<comment type="similarity">
    <text evidence="1 8">Belongs to the TRAFAC class myosin-kinesin ATPase superfamily. Myosin family.</text>
</comment>
<feature type="domain" description="Dilute" evidence="12">
    <location>
        <begin position="1324"/>
        <end position="1604"/>
    </location>
</feature>
<dbReference type="PROSITE" id="PS50096">
    <property type="entry name" value="IQ"/>
    <property type="match status" value="1"/>
</dbReference>
<reference evidence="14 15" key="1">
    <citation type="submission" date="2017-11" db="EMBL/GenBank/DDBJ databases">
        <title>De novo assembly and phasing of dikaryotic genomes from two isolates of Puccinia coronata f. sp. avenae, the causal agent of oat crown rust.</title>
        <authorList>
            <person name="Miller M.E."/>
            <person name="Zhang Y."/>
            <person name="Omidvar V."/>
            <person name="Sperschneider J."/>
            <person name="Schwessinger B."/>
            <person name="Raley C."/>
            <person name="Palmer J.M."/>
            <person name="Garnica D."/>
            <person name="Upadhyaya N."/>
            <person name="Rathjen J."/>
            <person name="Taylor J.M."/>
            <person name="Park R.F."/>
            <person name="Dodds P.N."/>
            <person name="Hirsch C.D."/>
            <person name="Kianian S.F."/>
            <person name="Figueroa M."/>
        </authorList>
    </citation>
    <scope>NUCLEOTIDE SEQUENCE [LARGE SCALE GENOMIC DNA]</scope>
    <source>
        <strain evidence="14">12NC29</strain>
    </source>
</reference>
<dbReference type="Gene3D" id="3.40.850.10">
    <property type="entry name" value="Kinesin motor domain"/>
    <property type="match status" value="2"/>
</dbReference>
<evidence type="ECO:0000256" key="7">
    <source>
        <dbReference type="ARBA" id="ARBA00023203"/>
    </source>
</evidence>
<proteinExistence type="inferred from homology"/>
<dbReference type="GO" id="GO:0000146">
    <property type="term" value="F:microfilament motor activity"/>
    <property type="evidence" value="ECO:0007669"/>
    <property type="project" value="TreeGrafter"/>
</dbReference>
<feature type="compositionally biased region" description="Low complexity" evidence="10">
    <location>
        <begin position="648"/>
        <end position="659"/>
    </location>
</feature>
<keyword evidence="15" id="KW-1185">Reference proteome</keyword>
<evidence type="ECO:0000256" key="5">
    <source>
        <dbReference type="ARBA" id="ARBA00023123"/>
    </source>
</evidence>
<dbReference type="GO" id="GO:0005524">
    <property type="term" value="F:ATP binding"/>
    <property type="evidence" value="ECO:0007669"/>
    <property type="project" value="UniProtKB-UniRule"/>
</dbReference>
<sequence>MEIAVSLDSYTKGTRAWFPDKDEGWLSAELQEKDISANGSIKLLFIDDNGKERQVTTTTDQVQNTRGADLPPLRNPPLLEATEDLTNLSYLNEPAVLHTIRTRYTTARQIYTYSGIVLVAVNPFIAVPLYSSDIVQAYAGRKKGELEPHLFAIAEDAYRCMIRDRRDQTVIVSGESGAGKTVSAKYIMRYFATVDDPDRPGKKKGAEGSGMTEVEEQILATNPIMEAFGNAKTTRNDNSSRFGKYIEILFDNEQNIVGAKIRTYLLERSRLVYQPETERNYHIFYQLIAGTPQAERKQLGLDSISKFHYLNQGGPNAERIASVDDKKEFGLTQEALSTVGIGMTQQWAIFKILAALLHLGNIEINGTRADASLSDDDPSLVLACSLLEIDLGEFKKWTIKKQIITRSEKIVTSLNAAAAISVRDSVAKYIYSSLFEWLVSVVNGSLYNTDLDDKVASFIGVLDIYGFEFFKTNSFEQFCINYTNEKLQAEFNAHVFKLEQEEYISEKIDWKFIEFSDNQPTIDLIEGKLGILSLLDEESRLPSGSDSTFVQKLYTQLSKPEHAKVFKKPKFGTSAFTIAHYALDVTYEGEGFLEKNKDSVPDEHLTLLFATQNVFLKDILEKAQEIRNTPNSQATIVNRSAVASADNMTSPMSPSTASSKRTSLFDGPASSIVSKRTSVSTAITSGTSPRPSGPAKRAIGGAAGAGVAGKKPTLGSIFKQSLIALMETIDSTNAHYIRCIKPNEAKRAWEFDPPMVLGQLRACGVLETIKISAAGYPTRWTFVDFAERYYMLIKSDQWKNDVKDVCLNILKNTIKEENKYQLGLTKLFFRAGMLAYLEQVRGDRINFLVTLMQKNFLRSFHQNRYRRIRVTILGIQSLVRRKIAIQKKERAREERAVLLIQKVARAFLCRQAFLKTRLFVVQLQSRIRGRKIRSTFGNEKTFVSAARLQALFRALLFRRKYRAEIKKVVLIQSLQRKRLARRELLALKQEAKSVVHFKEVSYKLENKVVELTQTLQKRTQENKSLQSKLNELQTQLESWMSKYDEIDRQTKDLKSQVDKPTVDLPEFEALGEEKKKAESQLAESLRKIAEQDKHITKLTVEFEKQSKEMEERQKLLDSMTVNGTGNDAATVSSMRQELLSLREQLSRALNTQKAIPRSDTAFHMATGQGNQTNHSGGPAPLNMSISGSPSSMGQGKRKLRRHSADDLGPEVLPVVPTVSSGLALPAHKFDTPRAVSVAYAQTLNVHPEDQLEDPSEIVMRLLEDEEPLDEDVLVGLIKTLKIPIPSIQNPPSAKEVLFPAHLISLVTNEMWKYGLMRESERFLANVMQTIQQHVMGFQGEEAIVPGIFWLSNVHEVLSFVCIAESDILQGIGPGVDGAGRDFDWDDYERLVTIVKHDLDSLEYNIYHTWMQETKKKLHKMVVPALIESQSLPGFVTNDSGGRLFNRLLSGNNQPAYNMEDILNLLNKVWKSLKSYYVEQSVVQQVVTELLKLIGVTSFNDLLMRRNFCSWKRAMQIQYNITRLEEWCKSREMPEGTLQLEHLMQATKLLQLKKATISDIDTCYDVCWMLTPSQIQKLILQYHVADYENPIAPEILKAVASRVMPNDKNDHLMLPPEVEEAGPYEVPLPREVMSLDTYCPAWLNVPHIRRLTSYSIPLSSYPQRLSISMKLCLISFTFPLFINQSIRARVPDLLPLPTDSTRGDQTLLFRRKISNSNSHPKVVQDIHDLSGCPGEICGTLAGDSIQPLLAGASECAQQDMADKMIDIAKSKLQDKAVQKNLIELARLYRQAERNTFPDYSSPSLPDRNSLYCQKSPKNSELLGLFQKQSPTADPKLFFDPKANGKSVLKGSDPRTEPFGEGKGKPRQAIIATKSTKVNDDDIDNEEDDVDVDEGKQDNLINLSDETKKSPRTSRNATQVKQDQDLGIVQSGSAKLLAPTDQSAQTSTDNKTKKASSGQRKGCAPKSRPKV</sequence>
<dbReference type="SUPFAM" id="SSF50084">
    <property type="entry name" value="Myosin S1 fragment, N-terminal domain"/>
    <property type="match status" value="1"/>
</dbReference>
<comment type="caution">
    <text evidence="14">The sequence shown here is derived from an EMBL/GenBank/DDBJ whole genome shotgun (WGS) entry which is preliminary data.</text>
</comment>
<dbReference type="Pfam" id="PF00063">
    <property type="entry name" value="Myosin_head"/>
    <property type="match status" value="2"/>
</dbReference>
<evidence type="ECO:0000256" key="4">
    <source>
        <dbReference type="ARBA" id="ARBA00023054"/>
    </source>
</evidence>
<feature type="binding site" evidence="8">
    <location>
        <begin position="174"/>
        <end position="181"/>
    </location>
    <ligand>
        <name>ATP</name>
        <dbReference type="ChEBI" id="CHEBI:30616"/>
    </ligand>
</feature>
<keyword evidence="4 9" id="KW-0175">Coiled coil</keyword>
<dbReference type="Gene3D" id="1.20.58.530">
    <property type="match status" value="1"/>
</dbReference>
<feature type="region of interest" description="Disordered" evidence="10">
    <location>
        <begin position="645"/>
        <end position="699"/>
    </location>
</feature>
<dbReference type="Gene3D" id="1.20.120.720">
    <property type="entry name" value="Myosin VI head, motor domain, U50 subdomain"/>
    <property type="match status" value="1"/>
</dbReference>
<keyword evidence="11" id="KW-0812">Transmembrane</keyword>
<dbReference type="PRINTS" id="PR00193">
    <property type="entry name" value="MYOSINHEAVY"/>
</dbReference>
<keyword evidence="5 8" id="KW-0518">Myosin</keyword>
<dbReference type="CDD" id="cd15480">
    <property type="entry name" value="fMyo2p_CBD"/>
    <property type="match status" value="1"/>
</dbReference>
<evidence type="ECO:0000256" key="3">
    <source>
        <dbReference type="ARBA" id="ARBA00022840"/>
    </source>
</evidence>
<feature type="coiled-coil region" evidence="9">
    <location>
        <begin position="1008"/>
        <end position="1094"/>
    </location>
</feature>
<evidence type="ECO:0000256" key="9">
    <source>
        <dbReference type="SAM" id="Coils"/>
    </source>
</evidence>
<dbReference type="InterPro" id="IPR046943">
    <property type="entry name" value="Fungal_Myo2/2A_CBD"/>
</dbReference>
<dbReference type="GO" id="GO:0016459">
    <property type="term" value="C:myosin complex"/>
    <property type="evidence" value="ECO:0007669"/>
    <property type="project" value="UniProtKB-KW"/>
</dbReference>
<dbReference type="SMART" id="SM00242">
    <property type="entry name" value="MYSc"/>
    <property type="match status" value="1"/>
</dbReference>
<feature type="region of interest" description="Actin-binding" evidence="8">
    <location>
        <begin position="722"/>
        <end position="744"/>
    </location>
</feature>
<dbReference type="GO" id="GO:0051015">
    <property type="term" value="F:actin filament binding"/>
    <property type="evidence" value="ECO:0007669"/>
    <property type="project" value="TreeGrafter"/>
</dbReference>
<dbReference type="InterPro" id="IPR036103">
    <property type="entry name" value="MYSc_Myo5"/>
</dbReference>
<dbReference type="PANTHER" id="PTHR13140">
    <property type="entry name" value="MYOSIN"/>
    <property type="match status" value="1"/>
</dbReference>
<dbReference type="FunFam" id="1.10.10.820:FF:000001">
    <property type="entry name" value="Myosin heavy chain"/>
    <property type="match status" value="1"/>
</dbReference>
<dbReference type="InterPro" id="IPR036961">
    <property type="entry name" value="Kinesin_motor_dom_sf"/>
</dbReference>
<evidence type="ECO:0000256" key="6">
    <source>
        <dbReference type="ARBA" id="ARBA00023175"/>
    </source>
</evidence>
<dbReference type="CDD" id="cd01380">
    <property type="entry name" value="MYSc_Myo5"/>
    <property type="match status" value="1"/>
</dbReference>
<dbReference type="GO" id="GO:0016020">
    <property type="term" value="C:membrane"/>
    <property type="evidence" value="ECO:0007669"/>
    <property type="project" value="TreeGrafter"/>
</dbReference>
<dbReference type="SMART" id="SM01132">
    <property type="entry name" value="DIL"/>
    <property type="match status" value="1"/>
</dbReference>
<dbReference type="EMBL" id="PGCJ01000786">
    <property type="protein sequence ID" value="PLW21200.1"/>
    <property type="molecule type" value="Genomic_DNA"/>
</dbReference>
<dbReference type="PROSITE" id="PS51456">
    <property type="entry name" value="MYOSIN_MOTOR"/>
    <property type="match status" value="1"/>
</dbReference>
<evidence type="ECO:0000256" key="1">
    <source>
        <dbReference type="ARBA" id="ARBA00008314"/>
    </source>
</evidence>
<dbReference type="OrthoDB" id="6108017at2759"/>
<dbReference type="SMART" id="SM00015">
    <property type="entry name" value="IQ"/>
    <property type="match status" value="4"/>
</dbReference>
<feature type="compositionally biased region" description="Acidic residues" evidence="10">
    <location>
        <begin position="1879"/>
        <end position="1890"/>
    </location>
</feature>
<feature type="domain" description="Myosin motor" evidence="13">
    <location>
        <begin position="80"/>
        <end position="842"/>
    </location>
</feature>
<name>A0A2N5T6W0_9BASI</name>
<dbReference type="InterPro" id="IPR027417">
    <property type="entry name" value="P-loop_NTPase"/>
</dbReference>
<evidence type="ECO:0000313" key="14">
    <source>
        <dbReference type="EMBL" id="PLW21200.1"/>
    </source>
</evidence>
<evidence type="ECO:0000259" key="13">
    <source>
        <dbReference type="PROSITE" id="PS51456"/>
    </source>
</evidence>
<dbReference type="Gene3D" id="1.20.5.190">
    <property type="match status" value="1"/>
</dbReference>
<protein>
    <recommendedName>
        <fullName evidence="16">Myosin motor domain-containing protein</fullName>
    </recommendedName>
</protein>
<dbReference type="InterPro" id="IPR001609">
    <property type="entry name" value="Myosin_head_motor_dom-like"/>
</dbReference>
<feature type="compositionally biased region" description="Basic and acidic residues" evidence="10">
    <location>
        <begin position="1850"/>
        <end position="1862"/>
    </location>
</feature>
<feature type="region of interest" description="Disordered" evidence="10">
    <location>
        <begin position="1831"/>
        <end position="1969"/>
    </location>
</feature>
<evidence type="ECO:0000256" key="10">
    <source>
        <dbReference type="SAM" id="MobiDB-lite"/>
    </source>
</evidence>
<organism evidence="14 15">
    <name type="scientific">Puccinia coronata f. sp. avenae</name>
    <dbReference type="NCBI Taxonomy" id="200324"/>
    <lineage>
        <taxon>Eukaryota</taxon>
        <taxon>Fungi</taxon>
        <taxon>Dikarya</taxon>
        <taxon>Basidiomycota</taxon>
        <taxon>Pucciniomycotina</taxon>
        <taxon>Pucciniomycetes</taxon>
        <taxon>Pucciniales</taxon>
        <taxon>Pucciniaceae</taxon>
        <taxon>Puccinia</taxon>
    </lineage>
</organism>
<gene>
    <name evidence="14" type="ORF">PCANC_05401</name>
</gene>
<dbReference type="Pfam" id="PF01843">
    <property type="entry name" value="DIL"/>
    <property type="match status" value="1"/>
</dbReference>
<dbReference type="Gene3D" id="1.10.10.820">
    <property type="match status" value="1"/>
</dbReference>
<keyword evidence="7 8" id="KW-0009">Actin-binding</keyword>
<accession>A0A2N5T6W0</accession>
<evidence type="ECO:0008006" key="16">
    <source>
        <dbReference type="Google" id="ProtNLM"/>
    </source>
</evidence>
<dbReference type="SUPFAM" id="SSF52540">
    <property type="entry name" value="P-loop containing nucleoside triphosphate hydrolases"/>
    <property type="match status" value="2"/>
</dbReference>
<keyword evidence="6 8" id="KW-0505">Motor protein</keyword>
<keyword evidence="2 8" id="KW-0547">Nucleotide-binding</keyword>
<evidence type="ECO:0000256" key="2">
    <source>
        <dbReference type="ARBA" id="ARBA00022741"/>
    </source>
</evidence>
<dbReference type="Gene3D" id="1.20.5.4820">
    <property type="match status" value="1"/>
</dbReference>
<evidence type="ECO:0000256" key="11">
    <source>
        <dbReference type="SAM" id="Phobius"/>
    </source>
</evidence>
<keyword evidence="11" id="KW-0472">Membrane</keyword>
<dbReference type="STRING" id="200324.A0A2N5T6W0"/>
<feature type="compositionally biased region" description="Polar residues" evidence="10">
    <location>
        <begin position="671"/>
        <end position="690"/>
    </location>
</feature>
<dbReference type="GO" id="GO:0007015">
    <property type="term" value="P:actin filament organization"/>
    <property type="evidence" value="ECO:0007669"/>
    <property type="project" value="TreeGrafter"/>
</dbReference>
<evidence type="ECO:0000313" key="15">
    <source>
        <dbReference type="Proteomes" id="UP000235388"/>
    </source>
</evidence>